<dbReference type="EMBL" id="LXQA010317377">
    <property type="protein sequence ID" value="MCI43433.1"/>
    <property type="molecule type" value="Genomic_DNA"/>
</dbReference>
<proteinExistence type="predicted"/>
<sequence>SSLWKTLVELKPLLDRFSYWSVGDGCTIDAWNEAWIEEGLCLDQKVTIPSHLSGLKVCDLVDNDGKWNWNLLTNWLPTVLQNLLQFFHLWRSMVVMSG</sequence>
<comment type="caution">
    <text evidence="1">The sequence shown here is derived from an EMBL/GenBank/DDBJ whole genome shotgun (WGS) entry which is preliminary data.</text>
</comment>
<name>A0A392S3E8_9FABA</name>
<dbReference type="AlphaFoldDB" id="A0A392S3E8"/>
<organism evidence="1 2">
    <name type="scientific">Trifolium medium</name>
    <dbReference type="NCBI Taxonomy" id="97028"/>
    <lineage>
        <taxon>Eukaryota</taxon>
        <taxon>Viridiplantae</taxon>
        <taxon>Streptophyta</taxon>
        <taxon>Embryophyta</taxon>
        <taxon>Tracheophyta</taxon>
        <taxon>Spermatophyta</taxon>
        <taxon>Magnoliopsida</taxon>
        <taxon>eudicotyledons</taxon>
        <taxon>Gunneridae</taxon>
        <taxon>Pentapetalae</taxon>
        <taxon>rosids</taxon>
        <taxon>fabids</taxon>
        <taxon>Fabales</taxon>
        <taxon>Fabaceae</taxon>
        <taxon>Papilionoideae</taxon>
        <taxon>50 kb inversion clade</taxon>
        <taxon>NPAAA clade</taxon>
        <taxon>Hologalegina</taxon>
        <taxon>IRL clade</taxon>
        <taxon>Trifolieae</taxon>
        <taxon>Trifolium</taxon>
    </lineage>
</organism>
<protein>
    <submittedName>
        <fullName evidence="1">Uncharacterized protein</fullName>
    </submittedName>
</protein>
<reference evidence="1 2" key="1">
    <citation type="journal article" date="2018" name="Front. Plant Sci.">
        <title>Red Clover (Trifolium pratense) and Zigzag Clover (T. medium) - A Picture of Genomic Similarities and Differences.</title>
        <authorList>
            <person name="Dluhosova J."/>
            <person name="Istvanek J."/>
            <person name="Nedelnik J."/>
            <person name="Repkova J."/>
        </authorList>
    </citation>
    <scope>NUCLEOTIDE SEQUENCE [LARGE SCALE GENOMIC DNA]</scope>
    <source>
        <strain evidence="2">cv. 10/8</strain>
        <tissue evidence="1">Leaf</tissue>
    </source>
</reference>
<keyword evidence="2" id="KW-1185">Reference proteome</keyword>
<feature type="non-terminal residue" evidence="1">
    <location>
        <position position="1"/>
    </location>
</feature>
<accession>A0A392S3E8</accession>
<evidence type="ECO:0000313" key="1">
    <source>
        <dbReference type="EMBL" id="MCI43433.1"/>
    </source>
</evidence>
<evidence type="ECO:0000313" key="2">
    <source>
        <dbReference type="Proteomes" id="UP000265520"/>
    </source>
</evidence>
<dbReference type="Proteomes" id="UP000265520">
    <property type="component" value="Unassembled WGS sequence"/>
</dbReference>